<evidence type="ECO:0000313" key="1">
    <source>
        <dbReference type="EMBL" id="OZM56970.1"/>
    </source>
</evidence>
<accession>A0A263BTC6</accession>
<proteinExistence type="predicted"/>
<sequence length="336" mass="37435">MTKPIQMFRGDYLESAHDIHVAVVDNTGKLLYSYGDPNRLTFPRSSMKPFQTVPVIETGTARKYQFGAKELALFCASHAGEDYHRRAVLEVLKKVDLKESDLQCGYHIPFHHASYVELLKSGKDLSERYSNCSGKHSGMLATVVHMKEDIETYRLPEHPVQKRILQSISDICNVDMEKIELSVDGCGVPVHRVPLYNAALGYAKLVKPEGTVSSKRAQSLKTIRDAMMQLPEMVAGTDRFDTDVMRSSKGNIVSKVGAEAVQCVGVLDRGIGIAVKIEDGSQRAETVAMMEVLKQLGIGDETFYAKMRNYTLAPVLNMRKEKIGVVKANFTLKKHL</sequence>
<comment type="caution">
    <text evidence="1">The sequence shown here is derived from an EMBL/GenBank/DDBJ whole genome shotgun (WGS) entry which is preliminary data.</text>
</comment>
<reference evidence="2" key="1">
    <citation type="submission" date="2017-08" db="EMBL/GenBank/DDBJ databases">
        <authorList>
            <person name="Huang Z."/>
        </authorList>
    </citation>
    <scope>NUCLEOTIDE SEQUENCE [LARGE SCALE GENOMIC DNA]</scope>
    <source>
        <strain evidence="2">SA5d-4</strain>
    </source>
</reference>
<dbReference type="Proteomes" id="UP000217083">
    <property type="component" value="Unassembled WGS sequence"/>
</dbReference>
<dbReference type="RefSeq" id="WP_094924503.1">
    <property type="nucleotide sequence ID" value="NZ_NPIA01000004.1"/>
</dbReference>
<name>A0A263BTC6_9BACI</name>
<gene>
    <name evidence="1" type="ORF">CIB95_09370</name>
</gene>
<dbReference type="PANTHER" id="PTHR42110">
    <property type="entry name" value="L-ASPARAGINASE, PUTATIVE (AFU_ORTHOLOGUE AFUA_3G11890)-RELATED"/>
    <property type="match status" value="1"/>
</dbReference>
<dbReference type="AlphaFoldDB" id="A0A263BTC6"/>
<keyword evidence="2" id="KW-1185">Reference proteome</keyword>
<dbReference type="Pfam" id="PF06089">
    <property type="entry name" value="Asparaginase_II"/>
    <property type="match status" value="1"/>
</dbReference>
<evidence type="ECO:0000313" key="2">
    <source>
        <dbReference type="Proteomes" id="UP000217083"/>
    </source>
</evidence>
<protein>
    <submittedName>
        <fullName evidence="1">L-asparaginase</fullName>
    </submittedName>
</protein>
<dbReference type="InterPro" id="IPR010349">
    <property type="entry name" value="Asparaginase_II"/>
</dbReference>
<dbReference type="EMBL" id="NPIA01000004">
    <property type="protein sequence ID" value="OZM56970.1"/>
    <property type="molecule type" value="Genomic_DNA"/>
</dbReference>
<reference evidence="1 2" key="2">
    <citation type="submission" date="2017-09" db="EMBL/GenBank/DDBJ databases">
        <title>Bacillus patelloidae sp. nov., isolated from the intestinal tract of a marine limpet.</title>
        <authorList>
            <person name="Liu R."/>
            <person name="Dong C."/>
            <person name="Shao Z."/>
        </authorList>
    </citation>
    <scope>NUCLEOTIDE SEQUENCE [LARGE SCALE GENOMIC DNA]</scope>
    <source>
        <strain evidence="1 2">SA5d-4</strain>
    </source>
</reference>
<organism evidence="1 2">
    <name type="scientific">Lottiidibacillus patelloidae</name>
    <dbReference type="NCBI Taxonomy" id="2670334"/>
    <lineage>
        <taxon>Bacteria</taxon>
        <taxon>Bacillati</taxon>
        <taxon>Bacillota</taxon>
        <taxon>Bacilli</taxon>
        <taxon>Bacillales</taxon>
        <taxon>Bacillaceae</taxon>
        <taxon>Lottiidibacillus</taxon>
    </lineage>
</organism>
<dbReference type="PANTHER" id="PTHR42110:SF1">
    <property type="entry name" value="L-ASPARAGINASE, PUTATIVE (AFU_ORTHOLOGUE AFUA_3G11890)-RELATED"/>
    <property type="match status" value="1"/>
</dbReference>